<keyword evidence="5" id="KW-1185">Reference proteome</keyword>
<evidence type="ECO:0000313" key="5">
    <source>
        <dbReference type="Proteomes" id="UP000186804"/>
    </source>
</evidence>
<dbReference type="Proteomes" id="UP000186804">
    <property type="component" value="Unassembled WGS sequence"/>
</dbReference>
<evidence type="ECO:0000256" key="2">
    <source>
        <dbReference type="SAM" id="SignalP"/>
    </source>
</evidence>
<accession>A0A1J4MSK2</accession>
<dbReference type="RefSeq" id="XP_067068996.1">
    <property type="nucleotide sequence ID" value="XM_067212362.1"/>
</dbReference>
<dbReference type="InterPro" id="IPR000073">
    <property type="entry name" value="AB_hydrolase_1"/>
</dbReference>
<dbReference type="VEuPathDB" id="CryptoDB:cand_021320"/>
<organism evidence="4 5">
    <name type="scientific">Cryptosporidium andersoni</name>
    <dbReference type="NCBI Taxonomy" id="117008"/>
    <lineage>
        <taxon>Eukaryota</taxon>
        <taxon>Sar</taxon>
        <taxon>Alveolata</taxon>
        <taxon>Apicomplexa</taxon>
        <taxon>Conoidasida</taxon>
        <taxon>Coccidia</taxon>
        <taxon>Eucoccidiorida</taxon>
        <taxon>Eimeriorina</taxon>
        <taxon>Cryptosporidiidae</taxon>
        <taxon>Cryptosporidium</taxon>
    </lineage>
</organism>
<dbReference type="Pfam" id="PF12146">
    <property type="entry name" value="Hydrolase_4"/>
    <property type="match status" value="1"/>
</dbReference>
<feature type="region of interest" description="Disordered" evidence="1">
    <location>
        <begin position="365"/>
        <end position="389"/>
    </location>
</feature>
<dbReference type="GeneID" id="92366316"/>
<evidence type="ECO:0000256" key="1">
    <source>
        <dbReference type="SAM" id="MobiDB-lite"/>
    </source>
</evidence>
<dbReference type="PANTHER" id="PTHR43798">
    <property type="entry name" value="MONOACYLGLYCEROL LIPASE"/>
    <property type="match status" value="1"/>
</dbReference>
<protein>
    <submittedName>
        <fullName evidence="4">Alpha beta fold family protein</fullName>
    </submittedName>
</protein>
<dbReference type="EMBL" id="LRBS01000045">
    <property type="protein sequence ID" value="OII77150.1"/>
    <property type="molecule type" value="Genomic_DNA"/>
</dbReference>
<dbReference type="OrthoDB" id="408373at2759"/>
<name>A0A1J4MSK2_9CRYT</name>
<dbReference type="GO" id="GO:0016020">
    <property type="term" value="C:membrane"/>
    <property type="evidence" value="ECO:0007669"/>
    <property type="project" value="TreeGrafter"/>
</dbReference>
<dbReference type="PANTHER" id="PTHR43798:SF33">
    <property type="entry name" value="HYDROLASE, PUTATIVE (AFU_ORTHOLOGUE AFUA_2G14860)-RELATED"/>
    <property type="match status" value="1"/>
</dbReference>
<evidence type="ECO:0000259" key="3">
    <source>
        <dbReference type="Pfam" id="PF12146"/>
    </source>
</evidence>
<dbReference type="AlphaFoldDB" id="A0A1J4MSK2"/>
<proteinExistence type="predicted"/>
<sequence length="415" mass="47376">MSTKLLHLALAYILAYLGTVTVFCDDIPADFYYERRSEIKLSQGTVNYQLHEDSTDGIVTVCLHCYIGTLSDCSYISKHLSSEGFRALRFDFYGHGLSDYKGFGYYTEYDYVEQIVEILQRLGLADIKNNPNDKINLIGTSLGALIAMNFAIMYPENVKTLILDAPPGLRTKVFAPYLRYKIVNYPLQLIANIFKPKWAAYQFLNPPTENYVSPKLDFRATYYGQQIILTSLQVLLGIDLWYNVELFEKLGQTDVDVLFFWGIEDRLCPLSDAIVTLNKYLADSKILLYEHCKHRCMKYCKVKFANDVLSYLKDLDLEFYTINQLMTSFANTGSLRINKSNIRGILESSRQDDCNEPENSIQLLSEDYSTSGDSENKSIKEESVISSNSNNVTELTCQLIDEDNRSDKKNSPGKI</sequence>
<feature type="signal peptide" evidence="2">
    <location>
        <begin position="1"/>
        <end position="24"/>
    </location>
</feature>
<feature type="compositionally biased region" description="Basic and acidic residues" evidence="1">
    <location>
        <begin position="374"/>
        <end position="383"/>
    </location>
</feature>
<feature type="chain" id="PRO_5013244244" evidence="2">
    <location>
        <begin position="25"/>
        <end position="415"/>
    </location>
</feature>
<dbReference type="InterPro" id="IPR050266">
    <property type="entry name" value="AB_hydrolase_sf"/>
</dbReference>
<dbReference type="InterPro" id="IPR022742">
    <property type="entry name" value="Hydrolase_4"/>
</dbReference>
<dbReference type="InterPro" id="IPR029058">
    <property type="entry name" value="AB_hydrolase_fold"/>
</dbReference>
<comment type="caution">
    <text evidence="4">The sequence shown here is derived from an EMBL/GenBank/DDBJ whole genome shotgun (WGS) entry which is preliminary data.</text>
</comment>
<reference evidence="4 5" key="1">
    <citation type="submission" date="2016-10" db="EMBL/GenBank/DDBJ databases">
        <title>Reductive evolution of mitochondrial metabolism and differential evolution of invasion-related proteins in Cryptosporidium.</title>
        <authorList>
            <person name="Liu S."/>
            <person name="Roellig D.M."/>
            <person name="Guo Y."/>
            <person name="Li N."/>
            <person name="Frace M.A."/>
            <person name="Tang K."/>
            <person name="Zhang L."/>
            <person name="Feng Y."/>
            <person name="Xiao L."/>
        </authorList>
    </citation>
    <scope>NUCLEOTIDE SEQUENCE [LARGE SCALE GENOMIC DNA]</scope>
    <source>
        <strain evidence="4">30847</strain>
    </source>
</reference>
<dbReference type="PRINTS" id="PR00111">
    <property type="entry name" value="ABHYDROLASE"/>
</dbReference>
<keyword evidence="2" id="KW-0732">Signal</keyword>
<dbReference type="Gene3D" id="3.40.50.1820">
    <property type="entry name" value="alpha/beta hydrolase"/>
    <property type="match status" value="1"/>
</dbReference>
<feature type="domain" description="Serine aminopeptidase S33" evidence="3">
    <location>
        <begin position="61"/>
        <end position="296"/>
    </location>
</feature>
<evidence type="ECO:0000313" key="4">
    <source>
        <dbReference type="EMBL" id="OII77150.1"/>
    </source>
</evidence>
<gene>
    <name evidence="4" type="ORF">cand_021320</name>
</gene>
<dbReference type="SUPFAM" id="SSF53474">
    <property type="entry name" value="alpha/beta-Hydrolases"/>
    <property type="match status" value="1"/>
</dbReference>